<dbReference type="InterPro" id="IPR004509">
    <property type="entry name" value="Competence_ComEA_HhH"/>
</dbReference>
<dbReference type="Gene3D" id="1.10.150.280">
    <property type="entry name" value="AF1531-like domain"/>
    <property type="match status" value="1"/>
</dbReference>
<sequence length="240" mass="22633">MGVGAGIVLALVALAVGLIVAALQPSPATSIGGDPDPAVTGDELGGELGDPLAGPGAAPDGPGAASAGGTGAGGAATLLVHVVGAVTDPGVVTLAPGSRVVDAIDAAGGFTAEADRAAVNLARAVVDGEQLWVPRVGEQPPDTAGQGQAVSGDDAGGGGGGGPGAADAGAGAPGGAGALVNLNTATQSELETLPRIGPALAQRIIDYRDQHGGFATVDELKNVSGIGDKIFEALAPLVTV</sequence>
<protein>
    <recommendedName>
        <fullName evidence="2">Helix-hairpin-helix DNA-binding motif class 1 domain-containing protein</fullName>
    </recommendedName>
</protein>
<gene>
    <name evidence="3" type="ORF">F8O04_14200</name>
</gene>
<evidence type="ECO:0000313" key="4">
    <source>
        <dbReference type="Proteomes" id="UP000431744"/>
    </source>
</evidence>
<dbReference type="PANTHER" id="PTHR21180:SF32">
    <property type="entry name" value="ENDONUCLEASE_EXONUCLEASE_PHOSPHATASE FAMILY DOMAIN-CONTAINING PROTEIN 1"/>
    <property type="match status" value="1"/>
</dbReference>
<keyword evidence="4" id="KW-1185">Reference proteome</keyword>
<proteinExistence type="predicted"/>
<feature type="compositionally biased region" description="Low complexity" evidence="1">
    <location>
        <begin position="144"/>
        <end position="153"/>
    </location>
</feature>
<dbReference type="AlphaFoldDB" id="A0A6H9WB47"/>
<dbReference type="OrthoDB" id="9758724at2"/>
<dbReference type="NCBIfam" id="TIGR00426">
    <property type="entry name" value="competence protein ComEA helix-hairpin-helix repeat region"/>
    <property type="match status" value="1"/>
</dbReference>
<dbReference type="GO" id="GO:0015627">
    <property type="term" value="C:type II protein secretion system complex"/>
    <property type="evidence" value="ECO:0007669"/>
    <property type="project" value="TreeGrafter"/>
</dbReference>
<feature type="compositionally biased region" description="Gly residues" evidence="1">
    <location>
        <begin position="154"/>
        <end position="164"/>
    </location>
</feature>
<feature type="region of interest" description="Disordered" evidence="1">
    <location>
        <begin position="29"/>
        <end position="70"/>
    </location>
</feature>
<dbReference type="GO" id="GO:0015628">
    <property type="term" value="P:protein secretion by the type II secretion system"/>
    <property type="evidence" value="ECO:0007669"/>
    <property type="project" value="TreeGrafter"/>
</dbReference>
<dbReference type="Pfam" id="PF12836">
    <property type="entry name" value="HHH_3"/>
    <property type="match status" value="1"/>
</dbReference>
<feature type="domain" description="Helix-hairpin-helix DNA-binding motif class 1" evidence="2">
    <location>
        <begin position="218"/>
        <end position="237"/>
    </location>
</feature>
<organism evidence="3 4">
    <name type="scientific">Pseudoclavibacter endophyticus</name>
    <dbReference type="NCBI Taxonomy" id="1778590"/>
    <lineage>
        <taxon>Bacteria</taxon>
        <taxon>Bacillati</taxon>
        <taxon>Actinomycetota</taxon>
        <taxon>Actinomycetes</taxon>
        <taxon>Micrococcales</taxon>
        <taxon>Microbacteriaceae</taxon>
        <taxon>Pseudoclavibacter</taxon>
    </lineage>
</organism>
<feature type="region of interest" description="Disordered" evidence="1">
    <location>
        <begin position="135"/>
        <end position="170"/>
    </location>
</feature>
<evidence type="ECO:0000313" key="3">
    <source>
        <dbReference type="EMBL" id="KAB1646974.1"/>
    </source>
</evidence>
<dbReference type="GO" id="GO:0003677">
    <property type="term" value="F:DNA binding"/>
    <property type="evidence" value="ECO:0007669"/>
    <property type="project" value="InterPro"/>
</dbReference>
<dbReference type="PANTHER" id="PTHR21180">
    <property type="entry name" value="ENDONUCLEASE/EXONUCLEASE/PHOSPHATASE FAMILY DOMAIN-CONTAINING PROTEIN 1"/>
    <property type="match status" value="1"/>
</dbReference>
<reference evidence="3 4" key="1">
    <citation type="submission" date="2019-09" db="EMBL/GenBank/DDBJ databases">
        <title>Phylogeny of genus Pseudoclavibacter and closely related genus.</title>
        <authorList>
            <person name="Li Y."/>
        </authorList>
    </citation>
    <scope>NUCLEOTIDE SEQUENCE [LARGE SCALE GENOMIC DNA]</scope>
    <source>
        <strain evidence="3 4">EGI 60007</strain>
    </source>
</reference>
<dbReference type="InterPro" id="IPR010994">
    <property type="entry name" value="RuvA_2-like"/>
</dbReference>
<dbReference type="InterPro" id="IPR019554">
    <property type="entry name" value="Soluble_ligand-bd"/>
</dbReference>
<evidence type="ECO:0000259" key="2">
    <source>
        <dbReference type="SMART" id="SM00278"/>
    </source>
</evidence>
<dbReference type="GO" id="GO:0006281">
    <property type="term" value="P:DNA repair"/>
    <property type="evidence" value="ECO:0007669"/>
    <property type="project" value="InterPro"/>
</dbReference>
<dbReference type="Pfam" id="PF10531">
    <property type="entry name" value="SLBB"/>
    <property type="match status" value="1"/>
</dbReference>
<dbReference type="Gene3D" id="3.10.560.10">
    <property type="entry name" value="Outer membrane lipoprotein wza domain like"/>
    <property type="match status" value="1"/>
</dbReference>
<dbReference type="InterPro" id="IPR051675">
    <property type="entry name" value="Endo/Exo/Phosphatase_dom_1"/>
</dbReference>
<feature type="domain" description="Helix-hairpin-helix DNA-binding motif class 1" evidence="2">
    <location>
        <begin position="188"/>
        <end position="207"/>
    </location>
</feature>
<accession>A0A6H9WB47</accession>
<dbReference type="EMBL" id="WBJY01000004">
    <property type="protein sequence ID" value="KAB1646974.1"/>
    <property type="molecule type" value="Genomic_DNA"/>
</dbReference>
<comment type="caution">
    <text evidence="3">The sequence shown here is derived from an EMBL/GenBank/DDBJ whole genome shotgun (WGS) entry which is preliminary data.</text>
</comment>
<evidence type="ECO:0000256" key="1">
    <source>
        <dbReference type="SAM" id="MobiDB-lite"/>
    </source>
</evidence>
<dbReference type="Proteomes" id="UP000431744">
    <property type="component" value="Unassembled WGS sequence"/>
</dbReference>
<dbReference type="SMART" id="SM00278">
    <property type="entry name" value="HhH1"/>
    <property type="match status" value="2"/>
</dbReference>
<dbReference type="SUPFAM" id="SSF47781">
    <property type="entry name" value="RuvA domain 2-like"/>
    <property type="match status" value="1"/>
</dbReference>
<dbReference type="InterPro" id="IPR003583">
    <property type="entry name" value="Hlx-hairpin-Hlx_DNA-bd_motif"/>
</dbReference>
<feature type="compositionally biased region" description="Low complexity" evidence="1">
    <location>
        <begin position="49"/>
        <end position="65"/>
    </location>
</feature>
<name>A0A6H9WB47_9MICO</name>